<evidence type="ECO:0000256" key="6">
    <source>
        <dbReference type="ARBA" id="ARBA00023049"/>
    </source>
</evidence>
<dbReference type="RefSeq" id="WP_319955626.1">
    <property type="nucleotide sequence ID" value="NZ_JAXAVX010000014.1"/>
</dbReference>
<organism evidence="8 9">
    <name type="scientific">Patulibacter brassicae</name>
    <dbReference type="NCBI Taxonomy" id="1705717"/>
    <lineage>
        <taxon>Bacteria</taxon>
        <taxon>Bacillati</taxon>
        <taxon>Actinomycetota</taxon>
        <taxon>Thermoleophilia</taxon>
        <taxon>Solirubrobacterales</taxon>
        <taxon>Patulibacteraceae</taxon>
        <taxon>Patulibacter</taxon>
    </lineage>
</organism>
<evidence type="ECO:0000256" key="1">
    <source>
        <dbReference type="ARBA" id="ARBA00001947"/>
    </source>
</evidence>
<dbReference type="Gene3D" id="3.30.2010.10">
    <property type="entry name" value="Metalloproteases ('zincins'), catalytic domain"/>
    <property type="match status" value="1"/>
</dbReference>
<comment type="cofactor">
    <cofactor evidence="1">
        <name>Zn(2+)</name>
        <dbReference type="ChEBI" id="CHEBI:29105"/>
    </cofactor>
</comment>
<evidence type="ECO:0000256" key="5">
    <source>
        <dbReference type="ARBA" id="ARBA00022833"/>
    </source>
</evidence>
<accession>A0ABU4VNP5</accession>
<evidence type="ECO:0000256" key="2">
    <source>
        <dbReference type="ARBA" id="ARBA00022670"/>
    </source>
</evidence>
<keyword evidence="9" id="KW-1185">Reference proteome</keyword>
<dbReference type="GO" id="GO:0008237">
    <property type="term" value="F:metallopeptidase activity"/>
    <property type="evidence" value="ECO:0007669"/>
    <property type="project" value="UniProtKB-KW"/>
</dbReference>
<evidence type="ECO:0000256" key="4">
    <source>
        <dbReference type="ARBA" id="ARBA00022801"/>
    </source>
</evidence>
<dbReference type="PANTHER" id="PTHR10120">
    <property type="entry name" value="CAAX PRENYL PROTEASE 1"/>
    <property type="match status" value="1"/>
</dbReference>
<evidence type="ECO:0000256" key="3">
    <source>
        <dbReference type="ARBA" id="ARBA00022723"/>
    </source>
</evidence>
<keyword evidence="5" id="KW-0862">Zinc</keyword>
<comment type="caution">
    <text evidence="8">The sequence shown here is derived from an EMBL/GenBank/DDBJ whole genome shotgun (WGS) entry which is preliminary data.</text>
</comment>
<name>A0ABU4VNP5_9ACTN</name>
<dbReference type="Proteomes" id="UP001277761">
    <property type="component" value="Unassembled WGS sequence"/>
</dbReference>
<feature type="domain" description="Peptidase M48" evidence="7">
    <location>
        <begin position="228"/>
        <end position="436"/>
    </location>
</feature>
<proteinExistence type="predicted"/>
<sequence length="461" mass="47368">MVRAQRPLVAAVATVAAARIATTALRPRSPVPTPPRGARPGAGRGAIEAESYFTADQLHRVRRYRRPQALLGAGETALQLAVLWRLARRRPAAPATTVAPGEDAAPPVRAPSVAERHPVLAGALAGATTLLATGAAPLPLAALARHRAVRAGLATGTWRLWATDLARAAALEAAAGAALGAGTVALVRRDPTGWWRPAAGVGVGASAALTFAAPLLIEPLFSRSRPVEDEELVADLRAIAGRAGVRLRAVLVSDASRRTTAVNAYVSGFGRSRRVVFWDTLLEGFGARETRMVVAHELSHVVHRDVPRSLVFLALVAAPAAAATAALAELLTPDGAGAPGRTRSGDPLPVSVPAVLLAGAAAGLLPATEMARLSRAIERRADAEALGWTGDPGALIGFFQRIAVTNVGDPDPRGVGRLLHDLLGTHPTVLERIGAAVAHADAHGIALPPAAPVVALPAGAD</sequence>
<evidence type="ECO:0000313" key="9">
    <source>
        <dbReference type="Proteomes" id="UP001277761"/>
    </source>
</evidence>
<protein>
    <submittedName>
        <fullName evidence="8">M48 family metalloprotease</fullName>
        <ecNumber evidence="8">3.4.24.-</ecNumber>
    </submittedName>
</protein>
<dbReference type="EMBL" id="JAXAVX010000014">
    <property type="protein sequence ID" value="MDX8153475.1"/>
    <property type="molecule type" value="Genomic_DNA"/>
</dbReference>
<gene>
    <name evidence="8" type="ORF">SK069_17890</name>
</gene>
<keyword evidence="4 8" id="KW-0378">Hydrolase</keyword>
<dbReference type="Pfam" id="PF01435">
    <property type="entry name" value="Peptidase_M48"/>
    <property type="match status" value="1"/>
</dbReference>
<keyword evidence="2" id="KW-0645">Protease</keyword>
<evidence type="ECO:0000313" key="8">
    <source>
        <dbReference type="EMBL" id="MDX8153475.1"/>
    </source>
</evidence>
<keyword evidence="3" id="KW-0479">Metal-binding</keyword>
<reference evidence="8 9" key="1">
    <citation type="submission" date="2023-11" db="EMBL/GenBank/DDBJ databases">
        <authorList>
            <person name="Xu M."/>
            <person name="Jiang T."/>
        </authorList>
    </citation>
    <scope>NUCLEOTIDE SEQUENCE [LARGE SCALE GENOMIC DNA]</scope>
    <source>
        <strain evidence="8 9">SD</strain>
    </source>
</reference>
<evidence type="ECO:0000259" key="7">
    <source>
        <dbReference type="Pfam" id="PF01435"/>
    </source>
</evidence>
<dbReference type="InterPro" id="IPR001915">
    <property type="entry name" value="Peptidase_M48"/>
</dbReference>
<keyword evidence="6 8" id="KW-0482">Metalloprotease</keyword>
<dbReference type="EC" id="3.4.24.-" evidence="8"/>